<evidence type="ECO:0000256" key="3">
    <source>
        <dbReference type="ARBA" id="ARBA00022825"/>
    </source>
</evidence>
<comment type="caution">
    <text evidence="5">The sequence shown here is derived from an EMBL/GenBank/DDBJ whole genome shotgun (WGS) entry which is preliminary data.</text>
</comment>
<keyword evidence="3" id="KW-0720">Serine protease</keyword>
<keyword evidence="4" id="KW-0812">Transmembrane</keyword>
<dbReference type="Gene3D" id="2.40.10.120">
    <property type="match status" value="1"/>
</dbReference>
<reference evidence="5" key="2">
    <citation type="submission" date="2020-09" db="EMBL/GenBank/DDBJ databases">
        <authorList>
            <person name="Sun Q."/>
            <person name="Ohkuma M."/>
        </authorList>
    </citation>
    <scope>NUCLEOTIDE SEQUENCE</scope>
    <source>
        <strain evidence="5">JCM 17251</strain>
    </source>
</reference>
<accession>A0A917XZP0</accession>
<keyword evidence="4" id="KW-0472">Membrane</keyword>
<dbReference type="PRINTS" id="PR00834">
    <property type="entry name" value="PROTEASES2C"/>
</dbReference>
<evidence type="ECO:0000313" key="5">
    <source>
        <dbReference type="EMBL" id="GGN58490.1"/>
    </source>
</evidence>
<dbReference type="GO" id="GO:0006508">
    <property type="term" value="P:proteolysis"/>
    <property type="evidence" value="ECO:0007669"/>
    <property type="project" value="UniProtKB-KW"/>
</dbReference>
<evidence type="ECO:0000256" key="2">
    <source>
        <dbReference type="ARBA" id="ARBA00022801"/>
    </source>
</evidence>
<keyword evidence="6" id="KW-1185">Reference proteome</keyword>
<dbReference type="GO" id="GO:0004252">
    <property type="term" value="F:serine-type endopeptidase activity"/>
    <property type="evidence" value="ECO:0007669"/>
    <property type="project" value="InterPro"/>
</dbReference>
<name>A0A917XZP0_9BACI</name>
<keyword evidence="4" id="KW-1133">Transmembrane helix</keyword>
<dbReference type="RefSeq" id="WP_188857085.1">
    <property type="nucleotide sequence ID" value="NZ_BMOS01000012.1"/>
</dbReference>
<dbReference type="InterPro" id="IPR051201">
    <property type="entry name" value="Chloro_Bact_Ser_Proteases"/>
</dbReference>
<dbReference type="InterPro" id="IPR009003">
    <property type="entry name" value="Peptidase_S1_PA"/>
</dbReference>
<dbReference type="Pfam" id="PF13365">
    <property type="entry name" value="Trypsin_2"/>
    <property type="match status" value="1"/>
</dbReference>
<dbReference type="Proteomes" id="UP000624041">
    <property type="component" value="Unassembled WGS sequence"/>
</dbReference>
<evidence type="ECO:0000256" key="1">
    <source>
        <dbReference type="ARBA" id="ARBA00022670"/>
    </source>
</evidence>
<dbReference type="AlphaFoldDB" id="A0A917XZP0"/>
<sequence length="380" mass="42603">MKQRRYPAILISIVILLIGMFILFKMYSDWKNTELTVNQPFVNHIAENSKNLDLKSIIHEAEKSVIQIEGHNEYSTITGSGFLYNDKGDIITNAHVIQDADAIYVRTSNARFYPAAVVGMSDDTDIAVIRVPQLANREHLSLSNDLAEIGDEVIALGSPHGFQNTATLGIISGTERDLDVDGFHYANAYQISAPITHGNSGGPLIKRETGEIIGINSVGMDDGMFGFSIPINEVIDIVKEWSNEAVNEDLKFASITDIVNNINMEQGVQDANYLIEYFWDSIGIRDYISAYSLLGSSLQQSTSYADFRNQYIHIIDLRITDPESEVLDNNQIKTTIEVDVIERDSNQDDEKEQTTSHQFEFIFAYENDQLKIIKITDSSD</sequence>
<protein>
    <submittedName>
        <fullName evidence="5">Peptidase S1</fullName>
    </submittedName>
</protein>
<dbReference type="EMBL" id="BMOS01000012">
    <property type="protein sequence ID" value="GGN58490.1"/>
    <property type="molecule type" value="Genomic_DNA"/>
</dbReference>
<keyword evidence="1" id="KW-0645">Protease</keyword>
<evidence type="ECO:0000256" key="4">
    <source>
        <dbReference type="SAM" id="Phobius"/>
    </source>
</evidence>
<organism evidence="5 6">
    <name type="scientific">Oceanobacillus indicireducens</name>
    <dbReference type="NCBI Taxonomy" id="1004261"/>
    <lineage>
        <taxon>Bacteria</taxon>
        <taxon>Bacillati</taxon>
        <taxon>Bacillota</taxon>
        <taxon>Bacilli</taxon>
        <taxon>Bacillales</taxon>
        <taxon>Bacillaceae</taxon>
        <taxon>Oceanobacillus</taxon>
    </lineage>
</organism>
<feature type="transmembrane region" description="Helical" evidence="4">
    <location>
        <begin position="6"/>
        <end position="24"/>
    </location>
</feature>
<keyword evidence="2" id="KW-0378">Hydrolase</keyword>
<gene>
    <name evidence="5" type="ORF">GCM10007971_20630</name>
</gene>
<dbReference type="PANTHER" id="PTHR43343:SF3">
    <property type="entry name" value="PROTEASE DO-LIKE 8, CHLOROPLASTIC"/>
    <property type="match status" value="1"/>
</dbReference>
<dbReference type="PANTHER" id="PTHR43343">
    <property type="entry name" value="PEPTIDASE S12"/>
    <property type="match status" value="1"/>
</dbReference>
<dbReference type="InterPro" id="IPR001940">
    <property type="entry name" value="Peptidase_S1C"/>
</dbReference>
<evidence type="ECO:0000313" key="6">
    <source>
        <dbReference type="Proteomes" id="UP000624041"/>
    </source>
</evidence>
<dbReference type="SUPFAM" id="SSF50494">
    <property type="entry name" value="Trypsin-like serine proteases"/>
    <property type="match status" value="1"/>
</dbReference>
<reference evidence="5" key="1">
    <citation type="journal article" date="2014" name="Int. J. Syst. Evol. Microbiol.">
        <title>Complete genome sequence of Corynebacterium casei LMG S-19264T (=DSM 44701T), isolated from a smear-ripened cheese.</title>
        <authorList>
            <consortium name="US DOE Joint Genome Institute (JGI-PGF)"/>
            <person name="Walter F."/>
            <person name="Albersmeier A."/>
            <person name="Kalinowski J."/>
            <person name="Ruckert C."/>
        </authorList>
    </citation>
    <scope>NUCLEOTIDE SEQUENCE</scope>
    <source>
        <strain evidence="5">JCM 17251</strain>
    </source>
</reference>
<proteinExistence type="predicted"/>